<sequence>MWRATGLPVRILFLDGSACLPMLISISYWSWTTLIIGVVGTLFFGTISFFGLTPITAWGCMRRFLCGRLRTARPTWKRRRYG</sequence>
<reference evidence="2" key="1">
    <citation type="submission" date="2019-11" db="EMBL/GenBank/DDBJ databases">
        <title>Description of new Acetobacter species.</title>
        <authorList>
            <person name="Cleenwerck I."/>
            <person name="Sombolestani A.S."/>
        </authorList>
    </citation>
    <scope>NUCLEOTIDE SEQUENCE</scope>
    <source>
        <strain evidence="2">LMG 1626</strain>
    </source>
</reference>
<organism evidence="2 3">
    <name type="scientific">Acetobacter estunensis</name>
    <dbReference type="NCBI Taxonomy" id="104097"/>
    <lineage>
        <taxon>Bacteria</taxon>
        <taxon>Pseudomonadati</taxon>
        <taxon>Pseudomonadota</taxon>
        <taxon>Alphaproteobacteria</taxon>
        <taxon>Acetobacterales</taxon>
        <taxon>Acetobacteraceae</taxon>
        <taxon>Acetobacter</taxon>
    </lineage>
</organism>
<dbReference type="AlphaFoldDB" id="A0A967BAA4"/>
<dbReference type="Proteomes" id="UP000597459">
    <property type="component" value="Unassembled WGS sequence"/>
</dbReference>
<evidence type="ECO:0000313" key="2">
    <source>
        <dbReference type="EMBL" id="NHO54856.1"/>
    </source>
</evidence>
<comment type="caution">
    <text evidence="2">The sequence shown here is derived from an EMBL/GenBank/DDBJ whole genome shotgun (WGS) entry which is preliminary data.</text>
</comment>
<keyword evidence="1" id="KW-1133">Transmembrane helix</keyword>
<evidence type="ECO:0000256" key="1">
    <source>
        <dbReference type="SAM" id="Phobius"/>
    </source>
</evidence>
<name>A0A967BAA4_9PROT</name>
<gene>
    <name evidence="2" type="ORF">GOB87_13020</name>
</gene>
<feature type="transmembrane region" description="Helical" evidence="1">
    <location>
        <begin position="12"/>
        <end position="29"/>
    </location>
</feature>
<dbReference type="RefSeq" id="WP_166317694.1">
    <property type="nucleotide sequence ID" value="NZ_WOTH01000035.1"/>
</dbReference>
<protein>
    <recommendedName>
        <fullName evidence="4">Intracellular multiplication protein IcmT</fullName>
    </recommendedName>
</protein>
<dbReference type="EMBL" id="WOTH01000035">
    <property type="protein sequence ID" value="NHO54856.1"/>
    <property type="molecule type" value="Genomic_DNA"/>
</dbReference>
<accession>A0A967BAA4</accession>
<keyword evidence="3" id="KW-1185">Reference proteome</keyword>
<keyword evidence="1" id="KW-0812">Transmembrane</keyword>
<feature type="transmembrane region" description="Helical" evidence="1">
    <location>
        <begin position="35"/>
        <end position="60"/>
    </location>
</feature>
<evidence type="ECO:0008006" key="4">
    <source>
        <dbReference type="Google" id="ProtNLM"/>
    </source>
</evidence>
<dbReference type="InterPro" id="IPR047756">
    <property type="entry name" value="IcmT-like"/>
</dbReference>
<proteinExistence type="predicted"/>
<evidence type="ECO:0000313" key="3">
    <source>
        <dbReference type="Proteomes" id="UP000597459"/>
    </source>
</evidence>
<dbReference type="NCBIfam" id="NF038220">
    <property type="entry name" value="IcmT_TraK"/>
    <property type="match status" value="1"/>
</dbReference>
<keyword evidence="1" id="KW-0472">Membrane</keyword>